<accession>A0A060SXH0</accession>
<name>A0A060SXH0_BLAAD</name>
<feature type="compositionally biased region" description="Polar residues" evidence="1">
    <location>
        <begin position="440"/>
        <end position="449"/>
    </location>
</feature>
<dbReference type="SUPFAM" id="SSF49879">
    <property type="entry name" value="SMAD/FHA domain"/>
    <property type="match status" value="1"/>
</dbReference>
<feature type="compositionally biased region" description="Polar residues" evidence="1">
    <location>
        <begin position="285"/>
        <end position="298"/>
    </location>
</feature>
<feature type="compositionally biased region" description="Basic and acidic residues" evidence="1">
    <location>
        <begin position="369"/>
        <end position="401"/>
    </location>
</feature>
<protein>
    <submittedName>
        <fullName evidence="3">ARAD1A09394p</fullName>
    </submittedName>
</protein>
<reference evidence="3" key="2">
    <citation type="submission" date="2014-06" db="EMBL/GenBank/DDBJ databases">
        <title>The complete genome of Blastobotrys (Arxula) adeninivorans LS3 - a yeast of biotechnological interest.</title>
        <authorList>
            <person name="Kunze G."/>
            <person name="Gaillardin C."/>
            <person name="Czernicka M."/>
            <person name="Durrens P."/>
            <person name="Martin T."/>
            <person name="Boer E."/>
            <person name="Gabaldon T."/>
            <person name="Cruz J."/>
            <person name="Talla E."/>
            <person name="Marck C."/>
            <person name="Goffeau A."/>
            <person name="Barbe V."/>
            <person name="Baret P."/>
            <person name="Baronian K."/>
            <person name="Beier S."/>
            <person name="Bleykasten C."/>
            <person name="Bode R."/>
            <person name="Casaregola S."/>
            <person name="Despons L."/>
            <person name="Fairhead C."/>
            <person name="Giersberg M."/>
            <person name="Gierski P."/>
            <person name="Hahnel U."/>
            <person name="Hartmann A."/>
            <person name="Jankowska D."/>
            <person name="Jubin C."/>
            <person name="Jung P."/>
            <person name="Lafontaine I."/>
            <person name="Leh-Louis V."/>
            <person name="Lemaire M."/>
            <person name="Marcet-Houben M."/>
            <person name="Mascher M."/>
            <person name="Morel G."/>
            <person name="Richard G.-F."/>
            <person name="Riechen J."/>
            <person name="Sacerdot C."/>
            <person name="Sarkar A."/>
            <person name="Savel G."/>
            <person name="Schacherer J."/>
            <person name="Sherman D."/>
            <person name="Straub M.-L."/>
            <person name="Stein N."/>
            <person name="Thierry A."/>
            <person name="Trautwein-Schult A."/>
            <person name="Westhof E."/>
            <person name="Worch S."/>
            <person name="Dujon B."/>
            <person name="Souciet J.-L."/>
            <person name="Wincker P."/>
            <person name="Scholz U."/>
            <person name="Neuveglise N."/>
        </authorList>
    </citation>
    <scope>NUCLEOTIDE SEQUENCE</scope>
    <source>
        <strain evidence="3">LS3</strain>
    </source>
</reference>
<dbReference type="InterPro" id="IPR000253">
    <property type="entry name" value="FHA_dom"/>
</dbReference>
<dbReference type="AlphaFoldDB" id="A0A060SXH0"/>
<evidence type="ECO:0000313" key="3">
    <source>
        <dbReference type="EMBL" id="CDP33438.1"/>
    </source>
</evidence>
<sequence>MQFIPSSPPQHKLLPGFNPNPKQKQPVRDQDDHAPVVSPPASSPPAMSAMPSSPMCPDERLPTMKTFYPTPMPSSSGMASSSGLGSGGLEPGLDAIPDVEDPETQLPTFAPVTARKEKFHVRSPLSTVTIIHIPTNGSPVKIGRSSKSSHVALSRNKLVSRVHIKARYDASAQVLSMECVGWNGMTVIVPTYANLESVDLSKGYPTAHGQNEYPITKGQTIHIDYVPGISLDIRGERALVELVDRDDETEDEGYTDARDPTQSPNANPQEKLPEQPFIEPVNKPSMENNNSNPMTQTVEADEAVPEPNTREATVELQHTTGATELPETMHSDSAHKETEQVINPAMDASDEQMTEEMVEAPKGIASNLDKADAPKDIESSLDKVETQKDTEHKAEQSKSADETVDNIAETQNESVNKEKINASRDLDVDMMDEPQKKTENTPQLTSQESSENKVELPKTSSTAKAPEEVAPTQQHKAREQTEQEKPVSKKPKANTSHVAKKSKTPASTEKKRPLSPVPDSVMNKKKSRKSKEPTPDLKREPSPEPMHIEDEEQIKNVIANYLAFSRLNSNPLSTIRSSNNLLRDMPRSQLREVLGNIPCVGVIPRDGKDAAGKPLEEEYFYMPENDDDDHRKSLVQNSRGGGGLRSCRRTHKQYFWKKPTR</sequence>
<dbReference type="EMBL" id="HG937691">
    <property type="protein sequence ID" value="CDP33438.1"/>
    <property type="molecule type" value="Genomic_DNA"/>
</dbReference>
<feature type="region of interest" description="Disordered" evidence="1">
    <location>
        <begin position="1"/>
        <end position="64"/>
    </location>
</feature>
<feature type="compositionally biased region" description="Basic and acidic residues" evidence="1">
    <location>
        <begin position="530"/>
        <end position="548"/>
    </location>
</feature>
<feature type="compositionally biased region" description="Basic and acidic residues" evidence="1">
    <location>
        <begin position="415"/>
        <end position="439"/>
    </location>
</feature>
<feature type="compositionally biased region" description="Acidic residues" evidence="1">
    <location>
        <begin position="244"/>
        <end position="254"/>
    </location>
</feature>
<feature type="compositionally biased region" description="Basic residues" evidence="1">
    <location>
        <begin position="488"/>
        <end position="503"/>
    </location>
</feature>
<evidence type="ECO:0000256" key="1">
    <source>
        <dbReference type="SAM" id="MobiDB-lite"/>
    </source>
</evidence>
<dbReference type="InterPro" id="IPR008984">
    <property type="entry name" value="SMAD_FHA_dom_sf"/>
</dbReference>
<feature type="compositionally biased region" description="Basic and acidic residues" evidence="1">
    <location>
        <begin position="327"/>
        <end position="339"/>
    </location>
</feature>
<feature type="domain" description="FHA" evidence="2">
    <location>
        <begin position="140"/>
        <end position="187"/>
    </location>
</feature>
<dbReference type="PROSITE" id="PS50006">
    <property type="entry name" value="FHA_DOMAIN"/>
    <property type="match status" value="1"/>
</dbReference>
<feature type="region of interest" description="Disordered" evidence="1">
    <location>
        <begin position="242"/>
        <end position="551"/>
    </location>
</feature>
<dbReference type="PhylomeDB" id="A0A060SXH0"/>
<feature type="compositionally biased region" description="Acidic residues" evidence="1">
    <location>
        <begin position="348"/>
        <end position="358"/>
    </location>
</feature>
<evidence type="ECO:0000259" key="2">
    <source>
        <dbReference type="PROSITE" id="PS50006"/>
    </source>
</evidence>
<feature type="compositionally biased region" description="Basic and acidic residues" evidence="1">
    <location>
        <begin position="476"/>
        <end position="487"/>
    </location>
</feature>
<dbReference type="CDD" id="cd22699">
    <property type="entry name" value="FHA_PLM2-like"/>
    <property type="match status" value="1"/>
</dbReference>
<organism evidence="3">
    <name type="scientific">Blastobotrys adeninivorans</name>
    <name type="common">Yeast</name>
    <name type="synonym">Arxula adeninivorans</name>
    <dbReference type="NCBI Taxonomy" id="409370"/>
    <lineage>
        <taxon>Eukaryota</taxon>
        <taxon>Fungi</taxon>
        <taxon>Dikarya</taxon>
        <taxon>Ascomycota</taxon>
        <taxon>Saccharomycotina</taxon>
        <taxon>Dipodascomycetes</taxon>
        <taxon>Dipodascales</taxon>
        <taxon>Trichomonascaceae</taxon>
        <taxon>Blastobotrys</taxon>
    </lineage>
</organism>
<gene>
    <name evidence="3" type="ORF">GNLVRS02_ARAD1A09394g</name>
</gene>
<proteinExistence type="predicted"/>
<feature type="region of interest" description="Disordered" evidence="1">
    <location>
        <begin position="623"/>
        <end position="646"/>
    </location>
</feature>
<reference evidence="3" key="1">
    <citation type="submission" date="2014-02" db="EMBL/GenBank/DDBJ databases">
        <authorList>
            <person name="Genoscope - CEA"/>
        </authorList>
    </citation>
    <scope>NUCLEOTIDE SEQUENCE</scope>
    <source>
        <strain evidence="3">LS3</strain>
    </source>
</reference>
<feature type="compositionally biased region" description="Low complexity" evidence="1">
    <location>
        <begin position="44"/>
        <end position="55"/>
    </location>
</feature>